<dbReference type="GO" id="GO:1901135">
    <property type="term" value="P:carbohydrate derivative metabolic process"/>
    <property type="evidence" value="ECO:0007669"/>
    <property type="project" value="InterPro"/>
</dbReference>
<sequence>MSATAPRGAGTAESTGAVVRGYITYASARHSQADTLERVIASVRAQVSARQAAGEFTGPGPIFVGIGNSFAAACAPVWALRGRGIHSWRLASGDYPVPFPDSAHPIIGISQSGRSPETLAVLAGAAGRPRYAVVNNDPSPMTAVLQDVVGLGNIADSYASTIGFTATVAALGLIADAWDGGAVDPAWDELPAHFRALERRLDEQLPEMAAALVGAGYADFVGAGPSLGSAECGALLLREVARVPATPMSTRQYLHGAMESAGGGVHVLLGDERELDLADTLAGAGHPVILVTGAQRVPDRPGVGVVRLPRVPVAPRAILEALVMQALAGEAADRRGITIEEFVFHNSDTKVAPEAGTPA</sequence>
<dbReference type="Proteomes" id="UP000642748">
    <property type="component" value="Unassembled WGS sequence"/>
</dbReference>
<organism evidence="1 2">
    <name type="scientific">Rugosimonospora africana</name>
    <dbReference type="NCBI Taxonomy" id="556532"/>
    <lineage>
        <taxon>Bacteria</taxon>
        <taxon>Bacillati</taxon>
        <taxon>Actinomycetota</taxon>
        <taxon>Actinomycetes</taxon>
        <taxon>Micromonosporales</taxon>
        <taxon>Micromonosporaceae</taxon>
        <taxon>Rugosimonospora</taxon>
    </lineage>
</organism>
<gene>
    <name evidence="1" type="ORF">Raf01_41010</name>
</gene>
<dbReference type="GO" id="GO:0097367">
    <property type="term" value="F:carbohydrate derivative binding"/>
    <property type="evidence" value="ECO:0007669"/>
    <property type="project" value="InterPro"/>
</dbReference>
<dbReference type="RefSeq" id="WP_203919538.1">
    <property type="nucleotide sequence ID" value="NZ_BONZ01000038.1"/>
</dbReference>
<dbReference type="EMBL" id="BONZ01000038">
    <property type="protein sequence ID" value="GIH15929.1"/>
    <property type="molecule type" value="Genomic_DNA"/>
</dbReference>
<evidence type="ECO:0008006" key="3">
    <source>
        <dbReference type="Google" id="ProtNLM"/>
    </source>
</evidence>
<reference evidence="1" key="1">
    <citation type="submission" date="2021-01" db="EMBL/GenBank/DDBJ databases">
        <title>Whole genome shotgun sequence of Rugosimonospora africana NBRC 104875.</title>
        <authorList>
            <person name="Komaki H."/>
            <person name="Tamura T."/>
        </authorList>
    </citation>
    <scope>NUCLEOTIDE SEQUENCE</scope>
    <source>
        <strain evidence="1">NBRC 104875</strain>
    </source>
</reference>
<dbReference type="SUPFAM" id="SSF53697">
    <property type="entry name" value="SIS domain"/>
    <property type="match status" value="1"/>
</dbReference>
<keyword evidence="2" id="KW-1185">Reference proteome</keyword>
<comment type="caution">
    <text evidence="1">The sequence shown here is derived from an EMBL/GenBank/DDBJ whole genome shotgun (WGS) entry which is preliminary data.</text>
</comment>
<evidence type="ECO:0000313" key="1">
    <source>
        <dbReference type="EMBL" id="GIH15929.1"/>
    </source>
</evidence>
<proteinExistence type="predicted"/>
<protein>
    <recommendedName>
        <fullName evidence="3">Glucosamine--fructose-6-phosphate aminotransferase (Isomerizing)</fullName>
    </recommendedName>
</protein>
<name>A0A8J3QT20_9ACTN</name>
<accession>A0A8J3QT20</accession>
<dbReference type="Gene3D" id="3.40.50.10490">
    <property type="entry name" value="Glucose-6-phosphate isomerase like protein, domain 1"/>
    <property type="match status" value="2"/>
</dbReference>
<evidence type="ECO:0000313" key="2">
    <source>
        <dbReference type="Proteomes" id="UP000642748"/>
    </source>
</evidence>
<dbReference type="InterPro" id="IPR046348">
    <property type="entry name" value="SIS_dom_sf"/>
</dbReference>
<dbReference type="AlphaFoldDB" id="A0A8J3QT20"/>